<evidence type="ECO:0000256" key="1">
    <source>
        <dbReference type="SAM" id="MobiDB-lite"/>
    </source>
</evidence>
<protein>
    <submittedName>
        <fullName evidence="2">Uncharacterized protein</fullName>
    </submittedName>
</protein>
<proteinExistence type="predicted"/>
<comment type="caution">
    <text evidence="2">The sequence shown here is derived from an EMBL/GenBank/DDBJ whole genome shotgun (WGS) entry which is preliminary data.</text>
</comment>
<feature type="region of interest" description="Disordered" evidence="1">
    <location>
        <begin position="335"/>
        <end position="519"/>
    </location>
</feature>
<feature type="compositionally biased region" description="Basic and acidic residues" evidence="1">
    <location>
        <begin position="497"/>
        <end position="519"/>
    </location>
</feature>
<dbReference type="AlphaFoldDB" id="A0A9P6LZR3"/>
<feature type="region of interest" description="Disordered" evidence="1">
    <location>
        <begin position="98"/>
        <end position="315"/>
    </location>
</feature>
<feature type="non-terminal residue" evidence="2">
    <location>
        <position position="1"/>
    </location>
</feature>
<feature type="compositionally biased region" description="Low complexity" evidence="1">
    <location>
        <begin position="123"/>
        <end position="137"/>
    </location>
</feature>
<organism evidence="2 3">
    <name type="scientific">Modicella reniformis</name>
    <dbReference type="NCBI Taxonomy" id="1440133"/>
    <lineage>
        <taxon>Eukaryota</taxon>
        <taxon>Fungi</taxon>
        <taxon>Fungi incertae sedis</taxon>
        <taxon>Mucoromycota</taxon>
        <taxon>Mortierellomycotina</taxon>
        <taxon>Mortierellomycetes</taxon>
        <taxon>Mortierellales</taxon>
        <taxon>Mortierellaceae</taxon>
        <taxon>Modicella</taxon>
    </lineage>
</organism>
<feature type="compositionally biased region" description="Low complexity" evidence="1">
    <location>
        <begin position="425"/>
        <end position="469"/>
    </location>
</feature>
<keyword evidence="3" id="KW-1185">Reference proteome</keyword>
<reference evidence="2" key="1">
    <citation type="journal article" date="2020" name="Fungal Divers.">
        <title>Resolving the Mortierellaceae phylogeny through synthesis of multi-gene phylogenetics and phylogenomics.</title>
        <authorList>
            <person name="Vandepol N."/>
            <person name="Liber J."/>
            <person name="Desiro A."/>
            <person name="Na H."/>
            <person name="Kennedy M."/>
            <person name="Barry K."/>
            <person name="Grigoriev I.V."/>
            <person name="Miller A.N."/>
            <person name="O'Donnell K."/>
            <person name="Stajich J.E."/>
            <person name="Bonito G."/>
        </authorList>
    </citation>
    <scope>NUCLEOTIDE SEQUENCE</scope>
    <source>
        <strain evidence="2">MES-2147</strain>
    </source>
</reference>
<name>A0A9P6LZR3_9FUNG</name>
<accession>A0A9P6LZR3</accession>
<feature type="compositionally biased region" description="Basic and acidic residues" evidence="1">
    <location>
        <begin position="343"/>
        <end position="353"/>
    </location>
</feature>
<dbReference type="Proteomes" id="UP000749646">
    <property type="component" value="Unassembled WGS sequence"/>
</dbReference>
<feature type="compositionally biased region" description="Polar residues" evidence="1">
    <location>
        <begin position="138"/>
        <end position="147"/>
    </location>
</feature>
<feature type="compositionally biased region" description="Low complexity" evidence="1">
    <location>
        <begin position="407"/>
        <end position="417"/>
    </location>
</feature>
<evidence type="ECO:0000313" key="3">
    <source>
        <dbReference type="Proteomes" id="UP000749646"/>
    </source>
</evidence>
<sequence length="519" mass="55759">MLLKLNGPLSAGVIEGHRAFPSFHGGLARPVRQASILTSYPNLSVADILDRYQDVNKEFLMSILNAKAKEDERKTEEERYKTEQIKLQSKQLELEMALEKRRGSPPAGNLEGGGGGGRSFVQGASSSAATGSESNNAHYSTPTSYRPTSAYPPSLPPDASPEQYPRQSHHDHSQAAAKDAADSPPANHPQGRHAYQDQGQMQPSPQSRPPFLKINTALRQSHPNQQHQPPHSSSSQRVSPQNTGPYPLPQSGSASNKTVGRHYAFPALSSSSAQSSPVTNIDYQSHIPPPLTPKDDHVSPTSILSPAPGQHHLKRKSIHHDAVMDAVRAKVLRNAAGQSHHQQQREQLNKKTSIDNIGRRRTQMQSSSPERLKRAMDTSGSSSNNGSLTAAASTTAGPKSKSGQMTSPSSSQHNSESQLDGPVNHSSHLSASPKSPSTPGSGNAGSGRSRSCSPPPAAVAASDATSSTRTLRKETQIVYSRMSAREHTRGDPISSGEDERTSPRYAMDRTRTDRSSEIG</sequence>
<dbReference type="EMBL" id="JAAAHW010006737">
    <property type="protein sequence ID" value="KAF9955747.1"/>
    <property type="molecule type" value="Genomic_DNA"/>
</dbReference>
<feature type="compositionally biased region" description="Low complexity" evidence="1">
    <location>
        <begin position="378"/>
        <end position="397"/>
    </location>
</feature>
<feature type="compositionally biased region" description="Low complexity" evidence="1">
    <location>
        <begin position="174"/>
        <end position="185"/>
    </location>
</feature>
<dbReference type="OrthoDB" id="2272836at2759"/>
<gene>
    <name evidence="2" type="ORF">BGZ65_003196</name>
</gene>
<feature type="compositionally biased region" description="Low complexity" evidence="1">
    <location>
        <begin position="220"/>
        <end position="241"/>
    </location>
</feature>
<evidence type="ECO:0000313" key="2">
    <source>
        <dbReference type="EMBL" id="KAF9955747.1"/>
    </source>
</evidence>